<dbReference type="PROSITE" id="PS00107">
    <property type="entry name" value="PROTEIN_KINASE_ATP"/>
    <property type="match status" value="1"/>
</dbReference>
<evidence type="ECO:0000313" key="9">
    <source>
        <dbReference type="EMBL" id="CAD2221737.1"/>
    </source>
</evidence>
<dbReference type="EMBL" id="LR877166">
    <property type="protein sequence ID" value="CAD2221737.1"/>
    <property type="molecule type" value="Genomic_DNA"/>
</dbReference>
<proteinExistence type="predicted"/>
<keyword evidence="10" id="KW-1185">Reference proteome</keyword>
<reference evidence="9 10" key="1">
    <citation type="submission" date="2020-08" db="EMBL/GenBank/DDBJ databases">
        <authorList>
            <person name="Newling K."/>
            <person name="Davey J."/>
            <person name="Forrester S."/>
        </authorList>
    </citation>
    <scope>NUCLEOTIDE SEQUENCE [LARGE SCALE GENOMIC DNA]</scope>
    <source>
        <strain evidence="10">Crithidia deanei Carvalho (ATCC PRA-265)</strain>
    </source>
</reference>
<dbReference type="SUPFAM" id="SSF56112">
    <property type="entry name" value="Protein kinase-like (PK-like)"/>
    <property type="match status" value="1"/>
</dbReference>
<sequence>MNSATTENKPCQCITTKIVNEVKHKLKKAYCQSGVSNARHINPEKVQCCKTVCVLDQVTRNDCSVIPVQLLQYLEKQTENSQWCTAEEECEWLVKQLCEYFRTGQVWTIMKVYLTVHYLLIHGSPHFTKYMLLDGSEMFDVMELKKLVLGTKQENLSGAVTAPSCSTSDCGIMEQQEPSRASEMYSDCSEAQKIIMESFARANEESGVQEVLECLSNFAVVVDSLSEYKNEFPYVSPLFADSVESPEFDQAIRGAASPPAKMLEVFTATMELVKAFIMLSDIGSSTFRTRMALQRTKSSREYYRTLRAMLLYSLNLMLDTGIEAMESVLLEQQDICVETVGADCPFSKVHQAVYPMKQMWYFMVYQFDRTTRILKNILDEHNEEEGATKIPTDWLVCLPDDFMKTFKKIFLCKEYSNQSSMKDEEIAKVLQGKILSNECVLKEESFEMDSINEMDNAWKTHLSIVEHLFNEEQHATIIHCVESKWGRLRKSYAALLKSIRCSAVPTGSPTVLVTDSTSDHSNPSRSPTSTMNSLRSSTFVIRKTKSGAMRIEETDRQSGVEVHDFSSAFEESSGSIEALLEQEDVVIVCNESFSCTDRMKLADRFHVLRKSQLGEGSYGKVFRAWDEMLGCYLAAKELQLDSSVEHSAAVREVLREYTVLTQLAHENIVRVVAFMVSGNVGTIFMEWLPSGSLQDVLRDNPRHCVREPVVARYLHGALLGLEYLHERGILHRDIKPGNMLLTTEGNVKLTDFGTSLVLTEGMKTVESTVITGTAPYIAPEAVHGTYSSASDVWSLGCTVVELLTGSSPWTDPASGVRPDTIPLLFKIGSLSEGTTEGLPHTVAWPLITKLHGDVSKELRDLLDQMFTVNRTDRPTVTQLLQHPFIMKYSEGYSKYSSSSSMWLSSSMSFERNSTLSPLR</sequence>
<dbReference type="SMART" id="SM00220">
    <property type="entry name" value="S_TKc"/>
    <property type="match status" value="1"/>
</dbReference>
<feature type="region of interest" description="Disordered" evidence="7">
    <location>
        <begin position="512"/>
        <end position="532"/>
    </location>
</feature>
<keyword evidence="5 6" id="KW-0067">ATP-binding</keyword>
<evidence type="ECO:0000256" key="2">
    <source>
        <dbReference type="ARBA" id="ARBA00022679"/>
    </source>
</evidence>
<evidence type="ECO:0000313" key="10">
    <source>
        <dbReference type="Proteomes" id="UP000515908"/>
    </source>
</evidence>
<dbReference type="PANTHER" id="PTHR11584:SF369">
    <property type="entry name" value="MITOGEN-ACTIVATED PROTEIN KINASE KINASE KINASE 19-RELATED"/>
    <property type="match status" value="1"/>
</dbReference>
<accession>A0A7G2CRF9</accession>
<evidence type="ECO:0000256" key="4">
    <source>
        <dbReference type="ARBA" id="ARBA00022777"/>
    </source>
</evidence>
<evidence type="ECO:0000256" key="7">
    <source>
        <dbReference type="SAM" id="MobiDB-lite"/>
    </source>
</evidence>
<protein>
    <submittedName>
        <fullName evidence="9">Protein tyrosine kinase/Protein kinase domain/Kinase-like, putative</fullName>
    </submittedName>
</protein>
<name>A0A7G2CRF9_9TRYP</name>
<dbReference type="AlphaFoldDB" id="A0A7G2CRF9"/>
<gene>
    <name evidence="9" type="ORF">ADEAN_000927200</name>
</gene>
<dbReference type="GO" id="GO:0005524">
    <property type="term" value="F:ATP binding"/>
    <property type="evidence" value="ECO:0007669"/>
    <property type="project" value="UniProtKB-UniRule"/>
</dbReference>
<dbReference type="GO" id="GO:0004674">
    <property type="term" value="F:protein serine/threonine kinase activity"/>
    <property type="evidence" value="ECO:0007669"/>
    <property type="project" value="UniProtKB-KW"/>
</dbReference>
<keyword evidence="4 9" id="KW-0418">Kinase</keyword>
<feature type="binding site" evidence="6">
    <location>
        <position position="636"/>
    </location>
    <ligand>
        <name>ATP</name>
        <dbReference type="ChEBI" id="CHEBI:30616"/>
    </ligand>
</feature>
<dbReference type="Gene3D" id="1.10.510.10">
    <property type="entry name" value="Transferase(Phosphotransferase) domain 1"/>
    <property type="match status" value="1"/>
</dbReference>
<feature type="domain" description="Protein kinase" evidence="8">
    <location>
        <begin position="607"/>
        <end position="885"/>
    </location>
</feature>
<dbReference type="InterPro" id="IPR008271">
    <property type="entry name" value="Ser/Thr_kinase_AS"/>
</dbReference>
<dbReference type="InterPro" id="IPR017441">
    <property type="entry name" value="Protein_kinase_ATP_BS"/>
</dbReference>
<dbReference type="Proteomes" id="UP000515908">
    <property type="component" value="Chromosome 22"/>
</dbReference>
<evidence type="ECO:0000256" key="6">
    <source>
        <dbReference type="PROSITE-ProRule" id="PRU10141"/>
    </source>
</evidence>
<dbReference type="PROSITE" id="PS00108">
    <property type="entry name" value="PROTEIN_KINASE_ST"/>
    <property type="match status" value="1"/>
</dbReference>
<dbReference type="PROSITE" id="PS50011">
    <property type="entry name" value="PROTEIN_KINASE_DOM"/>
    <property type="match status" value="1"/>
</dbReference>
<organism evidence="9 10">
    <name type="scientific">Angomonas deanei</name>
    <dbReference type="NCBI Taxonomy" id="59799"/>
    <lineage>
        <taxon>Eukaryota</taxon>
        <taxon>Discoba</taxon>
        <taxon>Euglenozoa</taxon>
        <taxon>Kinetoplastea</taxon>
        <taxon>Metakinetoplastina</taxon>
        <taxon>Trypanosomatida</taxon>
        <taxon>Trypanosomatidae</taxon>
        <taxon>Strigomonadinae</taxon>
        <taxon>Angomonas</taxon>
    </lineage>
</organism>
<keyword evidence="2" id="KW-0808">Transferase</keyword>
<evidence type="ECO:0000256" key="3">
    <source>
        <dbReference type="ARBA" id="ARBA00022741"/>
    </source>
</evidence>
<evidence type="ECO:0000256" key="5">
    <source>
        <dbReference type="ARBA" id="ARBA00022840"/>
    </source>
</evidence>
<evidence type="ECO:0000259" key="8">
    <source>
        <dbReference type="PROSITE" id="PS50011"/>
    </source>
</evidence>
<dbReference type="Pfam" id="PF00069">
    <property type="entry name" value="Pkinase"/>
    <property type="match status" value="1"/>
</dbReference>
<dbReference type="PANTHER" id="PTHR11584">
    <property type="entry name" value="SERINE/THREONINE PROTEIN KINASE"/>
    <property type="match status" value="1"/>
</dbReference>
<evidence type="ECO:0000256" key="1">
    <source>
        <dbReference type="ARBA" id="ARBA00022527"/>
    </source>
</evidence>
<dbReference type="InterPro" id="IPR011009">
    <property type="entry name" value="Kinase-like_dom_sf"/>
</dbReference>
<keyword evidence="3 6" id="KW-0547">Nucleotide-binding</keyword>
<dbReference type="InterPro" id="IPR000719">
    <property type="entry name" value="Prot_kinase_dom"/>
</dbReference>
<dbReference type="VEuPathDB" id="TriTrypDB:ADEAN_000927200"/>
<dbReference type="Gene3D" id="3.30.200.20">
    <property type="entry name" value="Phosphorylase Kinase, domain 1"/>
    <property type="match status" value="1"/>
</dbReference>
<keyword evidence="1" id="KW-0723">Serine/threonine-protein kinase</keyword>